<feature type="region of interest" description="Disordered" evidence="1">
    <location>
        <begin position="1"/>
        <end position="30"/>
    </location>
</feature>
<dbReference type="Proteomes" id="UP001178461">
    <property type="component" value="Chromosome 8"/>
</dbReference>
<protein>
    <submittedName>
        <fullName evidence="2">Uncharacterized protein</fullName>
    </submittedName>
</protein>
<feature type="non-terminal residue" evidence="2">
    <location>
        <position position="1"/>
    </location>
</feature>
<feature type="compositionally biased region" description="Pro residues" evidence="1">
    <location>
        <begin position="13"/>
        <end position="25"/>
    </location>
</feature>
<keyword evidence="3" id="KW-1185">Reference proteome</keyword>
<accession>A0AA35KR34</accession>
<proteinExistence type="predicted"/>
<gene>
    <name evidence="2" type="ORF">PODLI_1B018883</name>
</gene>
<organism evidence="2 3">
    <name type="scientific">Podarcis lilfordi</name>
    <name type="common">Lilford's wall lizard</name>
    <dbReference type="NCBI Taxonomy" id="74358"/>
    <lineage>
        <taxon>Eukaryota</taxon>
        <taxon>Metazoa</taxon>
        <taxon>Chordata</taxon>
        <taxon>Craniata</taxon>
        <taxon>Vertebrata</taxon>
        <taxon>Euteleostomi</taxon>
        <taxon>Lepidosauria</taxon>
        <taxon>Squamata</taxon>
        <taxon>Bifurcata</taxon>
        <taxon>Unidentata</taxon>
        <taxon>Episquamata</taxon>
        <taxon>Laterata</taxon>
        <taxon>Lacertibaenia</taxon>
        <taxon>Lacertidae</taxon>
        <taxon>Podarcis</taxon>
    </lineage>
</organism>
<dbReference type="AlphaFoldDB" id="A0AA35KR34"/>
<evidence type="ECO:0000256" key="1">
    <source>
        <dbReference type="SAM" id="MobiDB-lite"/>
    </source>
</evidence>
<dbReference type="EMBL" id="OX395133">
    <property type="protein sequence ID" value="CAI5782780.1"/>
    <property type="molecule type" value="Genomic_DNA"/>
</dbReference>
<evidence type="ECO:0000313" key="3">
    <source>
        <dbReference type="Proteomes" id="UP001178461"/>
    </source>
</evidence>
<reference evidence="2" key="1">
    <citation type="submission" date="2022-12" db="EMBL/GenBank/DDBJ databases">
        <authorList>
            <person name="Alioto T."/>
            <person name="Alioto T."/>
            <person name="Gomez Garrido J."/>
        </authorList>
    </citation>
    <scope>NUCLEOTIDE SEQUENCE</scope>
</reference>
<evidence type="ECO:0000313" key="2">
    <source>
        <dbReference type="EMBL" id="CAI5782780.1"/>
    </source>
</evidence>
<sequence length="121" mass="12617">SPSPEAFHTPLIIPLPPPPPPPLPLAPAARKTQEASIQIFDATTDSEVILRPSEVTVLGRALKHQKGLAVRSGSSDDSRLSVGRTTQAFSVAMIPAAPSANRGGIAGQEMLVIKAVIVIPE</sequence>
<name>A0AA35KR34_9SAUR</name>